<dbReference type="AlphaFoldDB" id="A0A183A9T6"/>
<reference evidence="2 3" key="2">
    <citation type="submission" date="2018-11" db="EMBL/GenBank/DDBJ databases">
        <authorList>
            <consortium name="Pathogen Informatics"/>
        </authorList>
    </citation>
    <scope>NUCLEOTIDE SEQUENCE [LARGE SCALE GENOMIC DNA]</scope>
    <source>
        <strain evidence="2 3">Egypt</strain>
    </source>
</reference>
<dbReference type="InterPro" id="IPR052387">
    <property type="entry name" value="Fibrocystin"/>
</dbReference>
<evidence type="ECO:0000313" key="4">
    <source>
        <dbReference type="WBParaSite" id="ECPE_0000372401-mRNA-1"/>
    </source>
</evidence>
<evidence type="ECO:0000256" key="1">
    <source>
        <dbReference type="ARBA" id="ARBA00022729"/>
    </source>
</evidence>
<protein>
    <submittedName>
        <fullName evidence="4">Beta_helix domain-containing protein</fullName>
    </submittedName>
</protein>
<dbReference type="PANTHER" id="PTHR46769">
    <property type="entry name" value="POLYCYSTIC KIDNEY AND HEPATIC DISEASE 1 (AUTOSOMAL RECESSIVE)-LIKE 1"/>
    <property type="match status" value="1"/>
</dbReference>
<evidence type="ECO:0000313" key="3">
    <source>
        <dbReference type="Proteomes" id="UP000272942"/>
    </source>
</evidence>
<gene>
    <name evidence="2" type="ORF">ECPE_LOCUS3721</name>
</gene>
<keyword evidence="3" id="KW-1185">Reference proteome</keyword>
<dbReference type="PANTHER" id="PTHR46769:SF2">
    <property type="entry name" value="FIBROCYSTIN-L ISOFORM 2 PRECURSOR-RELATED"/>
    <property type="match status" value="1"/>
</dbReference>
<evidence type="ECO:0000313" key="2">
    <source>
        <dbReference type="EMBL" id="VDP70345.1"/>
    </source>
</evidence>
<name>A0A183A9T6_9TREM</name>
<dbReference type="Proteomes" id="UP000272942">
    <property type="component" value="Unassembled WGS sequence"/>
</dbReference>
<organism evidence="4">
    <name type="scientific">Echinostoma caproni</name>
    <dbReference type="NCBI Taxonomy" id="27848"/>
    <lineage>
        <taxon>Eukaryota</taxon>
        <taxon>Metazoa</taxon>
        <taxon>Spiralia</taxon>
        <taxon>Lophotrochozoa</taxon>
        <taxon>Platyhelminthes</taxon>
        <taxon>Trematoda</taxon>
        <taxon>Digenea</taxon>
        <taxon>Plagiorchiida</taxon>
        <taxon>Echinostomata</taxon>
        <taxon>Echinostomatoidea</taxon>
        <taxon>Echinostomatidae</taxon>
        <taxon>Echinostoma</taxon>
    </lineage>
</organism>
<keyword evidence="1" id="KW-0732">Signal</keyword>
<dbReference type="WBParaSite" id="ECPE_0000372401-mRNA-1">
    <property type="protein sequence ID" value="ECPE_0000372401-mRNA-1"/>
    <property type="gene ID" value="ECPE_0000372401"/>
</dbReference>
<accession>A0A183A9T6</accession>
<dbReference type="OrthoDB" id="190675at2759"/>
<dbReference type="SUPFAM" id="SSF51126">
    <property type="entry name" value="Pectin lyase-like"/>
    <property type="match status" value="1"/>
</dbReference>
<sequence>MDTNVALSLETVLLQGVLEFESGSEQDIRAYYWQFKQMLIDGGTLIAGVTMSDPLKYATLILDLNVQPDSPVRFRDLPEMEIGSSVLAIFGKVYLNALHRNRSWARLSDSTVLGSNEIHLTDSAQDWQPGDMIAIATTSKQYSETEYATIEKISLDGRLITIREKLQYHHVAYNEVYGTERFITGAEVAVFYSNIIIRSAISSNFGGRVLFSRRPDDIRQAFTHQLSGILFDNLGGVNGHPAVEFNAIQSSWNQTHLVGCMFRQSRNSALVVRDTDNVLFTNNVIYGTRGTAMKRLEFLGQATWAVNYCGAPEAIGFILSKQFQHTVINNLILSTNCTPHGNVTELKDEASVVDITGATDIRWQRNTVAGATCIGLKTRGSACADYLSEMERDTVIHSCAVGVLGIEPRRLCAQIHHMKIYSSSQVAVFWTRTSAIQAHHIQLVDNSIGFYPVIEQVKRAASFQRANALNIRSCLVVGRSGLQACDGDRSNIMTIRTLSTLSLDVPGHIGVVVSQFLYPVPLTVKNHIWQLNEANWENITFVNFGSWCAKEKDILLSSDMTYRNSLQTAVFKTTTVMNVPRQNIVRYRHQSSAKDIFICGDMECDSPKKVLVTDVDGGLFGKPAVALPKAINTNMMYNFVKHNIPLRRRLTRQGTNVDFMKSWPFFGIVRDEACVLGAAKQAYICPMEVSHRMLLIQPINGKNPDLKRVGAAVLTTELRKVGFIDLVSGRLGCVDAECKQGQEVFPLIVTNRSTFSVYFTRDNPDALHLRLADAKDDYRVHLRLDYRQAARLDVFVNSEYVLPQNGVLNDQGQVVLDADMPHGQALPDVNKHPIGTNYYDPDEQLLYLVVGGSRTVEVHSTSYLKLSLTVDGEVLLDAFYLGYLRTKLAKYLGLLQSQVVVTRPAAEALYSERSRRVARSANPSTVQLDVIIAQPPQINETDNRTALDLSRIEATLNSTLESGKLDQVLNVSIATAQLKAILTEKDRALRRPRATPSYYLDDKWELIVQPPSNIFANIPFVLIHGIRSKTNSWISVDNWSSSITTHESEYAFERPSDRNLKHICKMNAYKISTPREWHVNITATSRLFGFNLTVAKIFNVLPTSMFTEDEAKLFKLNGCSKVPTEPATTVVSTEAFSSCARRTREGRFRLDCSGQVADSATLGENSRLLLPQP</sequence>
<dbReference type="InterPro" id="IPR011050">
    <property type="entry name" value="Pectin_lyase_fold/virulence"/>
</dbReference>
<reference evidence="4" key="1">
    <citation type="submission" date="2016-06" db="UniProtKB">
        <authorList>
            <consortium name="WormBaseParasite"/>
        </authorList>
    </citation>
    <scope>IDENTIFICATION</scope>
</reference>
<proteinExistence type="predicted"/>
<dbReference type="EMBL" id="UZAN01040626">
    <property type="protein sequence ID" value="VDP70345.1"/>
    <property type="molecule type" value="Genomic_DNA"/>
</dbReference>